<keyword evidence="2 9" id="KW-0813">Transport</keyword>
<evidence type="ECO:0000256" key="5">
    <source>
        <dbReference type="ARBA" id="ARBA00022989"/>
    </source>
</evidence>
<dbReference type="PANTHER" id="PTHR47737:SF1">
    <property type="entry name" value="GLYCINE BETAINE_PROLINE BETAINE TRANSPORT SYSTEM PERMEASE PROTEIN PROW"/>
    <property type="match status" value="1"/>
</dbReference>
<evidence type="ECO:0000256" key="1">
    <source>
        <dbReference type="ARBA" id="ARBA00004141"/>
    </source>
</evidence>
<keyword evidence="12" id="KW-1185">Reference proteome</keyword>
<feature type="transmembrane region" description="Helical" evidence="9">
    <location>
        <begin position="216"/>
        <end position="235"/>
    </location>
</feature>
<comment type="similarity">
    <text evidence="8">In the N-terminal section; belongs to the binding-protein-dependent transport system permease family.</text>
</comment>
<feature type="transmembrane region" description="Helical" evidence="9">
    <location>
        <begin position="92"/>
        <end position="115"/>
    </location>
</feature>
<dbReference type="Gene3D" id="1.10.3720.10">
    <property type="entry name" value="MetI-like"/>
    <property type="match status" value="1"/>
</dbReference>
<dbReference type="GO" id="GO:0043190">
    <property type="term" value="C:ATP-binding cassette (ABC) transporter complex"/>
    <property type="evidence" value="ECO:0007669"/>
    <property type="project" value="InterPro"/>
</dbReference>
<keyword evidence="6 9" id="KW-0472">Membrane</keyword>
<dbReference type="OrthoDB" id="9787902at2"/>
<evidence type="ECO:0000256" key="4">
    <source>
        <dbReference type="ARBA" id="ARBA00022692"/>
    </source>
</evidence>
<comment type="subcellular location">
    <subcellularLocation>
        <location evidence="9">Cell membrane</location>
        <topology evidence="9">Multi-pass membrane protein</topology>
    </subcellularLocation>
    <subcellularLocation>
        <location evidence="1">Membrane</location>
        <topology evidence="1">Multi-pass membrane protein</topology>
    </subcellularLocation>
</comment>
<dbReference type="GO" id="GO:0031460">
    <property type="term" value="P:glycine betaine transport"/>
    <property type="evidence" value="ECO:0007669"/>
    <property type="project" value="TreeGrafter"/>
</dbReference>
<keyword evidence="4 9" id="KW-0812">Transmembrane</keyword>
<dbReference type="PANTHER" id="PTHR47737">
    <property type="entry name" value="GLYCINE BETAINE/PROLINE BETAINE TRANSPORT SYSTEM PERMEASE PROTEIN PROW"/>
    <property type="match status" value="1"/>
</dbReference>
<comment type="caution">
    <text evidence="11">The sequence shown here is derived from an EMBL/GenBank/DDBJ whole genome shotgun (WGS) entry which is preliminary data.</text>
</comment>
<keyword evidence="5 9" id="KW-1133">Transmembrane helix</keyword>
<accession>A0A0V8J7V2</accession>
<evidence type="ECO:0000256" key="6">
    <source>
        <dbReference type="ARBA" id="ARBA00023136"/>
    </source>
</evidence>
<feature type="transmembrane region" description="Helical" evidence="9">
    <location>
        <begin position="284"/>
        <end position="307"/>
    </location>
</feature>
<dbReference type="RefSeq" id="WP_061971947.1">
    <property type="nucleotide sequence ID" value="NZ_FMAV01000002.1"/>
</dbReference>
<sequence length="580" mass="63026">MNFPKIPLAQWVDHLVDWITSTFDPLFSAVTSFIEGLLDNLVKVLDIGPPILLILIITLFALYTCRWGVAIFSLIGLLLIDNLGYWDATVQTIALVLSSVVLTIIIGIPLGIWASQNDTAKKIITPILDFMQTMPAFVYLIPSILFFGIGVVPGILASVIFAVPPTIRLTNLGIREVPGDLIEASEAFGSTTGQKLFKVQLPLAAPTILAGVNQSIMLALSMVVIASLVGAPGLGAEVYRAVTQIKVGQGFEAGLSIVIIAIILDRVSQNLRKPLLGNVINKKWVYSVLAAVLVIAYAVTALSQAAVTNQTGSKNVGDQVNYEITGIDPGAGLMKATEKGMTDYGLKNEWTLKEGSSAAMTAELKKAYEKKEPIIVTGWTPHWMFSKYDLKYLKDPKGSYGKGESIHTLTRKGFKQDNPGAYKILDQFYWKPADMENVMVKVQDGAKPADAAADWVKSHKRQVAKWTKGAPKGNGKEVSLVYVAWESEIASTNVIAKVLEQEGYKVKLQQVEAGPMFAGVAGGSADAMVAAWLPTTHKDYYDKYKGKFEDLGPNLKGTKLGLTVPKYMDINSIEDLKKSK</sequence>
<dbReference type="SUPFAM" id="SSF53850">
    <property type="entry name" value="Periplasmic binding protein-like II"/>
    <property type="match status" value="2"/>
</dbReference>
<dbReference type="FunFam" id="1.10.3720.10:FF:000001">
    <property type="entry name" value="Glycine betaine ABC transporter, permease"/>
    <property type="match status" value="1"/>
</dbReference>
<dbReference type="GO" id="GO:0015871">
    <property type="term" value="P:choline transport"/>
    <property type="evidence" value="ECO:0007669"/>
    <property type="project" value="TreeGrafter"/>
</dbReference>
<dbReference type="InterPro" id="IPR035906">
    <property type="entry name" value="MetI-like_sf"/>
</dbReference>
<organism evidence="11 12">
    <name type="scientific">Fictibacillus enclensis</name>
    <dbReference type="NCBI Taxonomy" id="1017270"/>
    <lineage>
        <taxon>Bacteria</taxon>
        <taxon>Bacillati</taxon>
        <taxon>Bacillota</taxon>
        <taxon>Bacilli</taxon>
        <taxon>Bacillales</taxon>
        <taxon>Fictibacillaceae</taxon>
        <taxon>Fictibacillus</taxon>
    </lineage>
</organism>
<evidence type="ECO:0000259" key="10">
    <source>
        <dbReference type="PROSITE" id="PS50928"/>
    </source>
</evidence>
<evidence type="ECO:0000313" key="12">
    <source>
        <dbReference type="Proteomes" id="UP000054099"/>
    </source>
</evidence>
<feature type="transmembrane region" description="Helical" evidence="9">
    <location>
        <begin position="136"/>
        <end position="163"/>
    </location>
</feature>
<proteinExistence type="inferred from homology"/>
<gene>
    <name evidence="11" type="ORF">AS030_11230</name>
</gene>
<keyword evidence="3" id="KW-1003">Cell membrane</keyword>
<protein>
    <submittedName>
        <fullName evidence="11">Glycine/betaine ABC transporter substrate-binding protein</fullName>
    </submittedName>
</protein>
<dbReference type="GO" id="GO:0006865">
    <property type="term" value="P:amino acid transport"/>
    <property type="evidence" value="ECO:0007669"/>
    <property type="project" value="UniProtKB-KW"/>
</dbReference>
<dbReference type="CDD" id="cd13639">
    <property type="entry name" value="PBP2_OpuAC_like"/>
    <property type="match status" value="1"/>
</dbReference>
<feature type="domain" description="ABC transmembrane type-1" evidence="10">
    <location>
        <begin position="89"/>
        <end position="268"/>
    </location>
</feature>
<dbReference type="Proteomes" id="UP000054099">
    <property type="component" value="Unassembled WGS sequence"/>
</dbReference>
<dbReference type="Gene3D" id="3.10.105.10">
    <property type="entry name" value="Dipeptide-binding Protein, Domain 3"/>
    <property type="match status" value="1"/>
</dbReference>
<dbReference type="AlphaFoldDB" id="A0A0V8J7V2"/>
<dbReference type="SUPFAM" id="SSF161098">
    <property type="entry name" value="MetI-like"/>
    <property type="match status" value="1"/>
</dbReference>
<comment type="similarity">
    <text evidence="9">Belongs to the binding-protein-dependent transport system permease family.</text>
</comment>
<comment type="similarity">
    <text evidence="7">In the C-terminal section; belongs to the OsmX family.</text>
</comment>
<name>A0A0V8J7V2_9BACL</name>
<dbReference type="PROSITE" id="PS50928">
    <property type="entry name" value="ABC_TM1"/>
    <property type="match status" value="1"/>
</dbReference>
<evidence type="ECO:0000256" key="9">
    <source>
        <dbReference type="RuleBase" id="RU363032"/>
    </source>
</evidence>
<feature type="transmembrane region" description="Helical" evidence="9">
    <location>
        <begin position="247"/>
        <end position="264"/>
    </location>
</feature>
<dbReference type="Gene3D" id="3.40.190.100">
    <property type="entry name" value="Glycine betaine-binding periplasmic protein, domain 2"/>
    <property type="match status" value="1"/>
</dbReference>
<dbReference type="Pfam" id="PF04069">
    <property type="entry name" value="OpuAC"/>
    <property type="match status" value="2"/>
</dbReference>
<dbReference type="CDD" id="cd06261">
    <property type="entry name" value="TM_PBP2"/>
    <property type="match status" value="1"/>
</dbReference>
<evidence type="ECO:0000256" key="2">
    <source>
        <dbReference type="ARBA" id="ARBA00022448"/>
    </source>
</evidence>
<dbReference type="GO" id="GO:0005275">
    <property type="term" value="F:amine transmembrane transporter activity"/>
    <property type="evidence" value="ECO:0007669"/>
    <property type="project" value="TreeGrafter"/>
</dbReference>
<dbReference type="InterPro" id="IPR000515">
    <property type="entry name" value="MetI-like"/>
</dbReference>
<reference evidence="11 12" key="1">
    <citation type="journal article" date="2014" name="Antonie Van Leeuwenhoek">
        <title>Fictibacillus enclensis sp. nov., isolated from marine sediment.</title>
        <authorList>
            <person name="Dastager S.G."/>
            <person name="Mawlankar R."/>
            <person name="Srinivasan K."/>
            <person name="Tang S.K."/>
            <person name="Lee J.C."/>
            <person name="Ramana V.V."/>
            <person name="Shouche Y.S."/>
        </authorList>
    </citation>
    <scope>NUCLEOTIDE SEQUENCE [LARGE SCALE GENOMIC DNA]</scope>
    <source>
        <strain evidence="11 12">NIO-1003</strain>
    </source>
</reference>
<dbReference type="InterPro" id="IPR007210">
    <property type="entry name" value="ABC_Gly_betaine_transp_sub-bd"/>
</dbReference>
<dbReference type="EMBL" id="LNQN01000002">
    <property type="protein sequence ID" value="KSU83150.1"/>
    <property type="molecule type" value="Genomic_DNA"/>
</dbReference>
<evidence type="ECO:0000256" key="8">
    <source>
        <dbReference type="ARBA" id="ARBA00035652"/>
    </source>
</evidence>
<evidence type="ECO:0000313" key="11">
    <source>
        <dbReference type="EMBL" id="KSU83150.1"/>
    </source>
</evidence>
<evidence type="ECO:0000256" key="7">
    <source>
        <dbReference type="ARBA" id="ARBA00035642"/>
    </source>
</evidence>
<feature type="transmembrane region" description="Helical" evidence="9">
    <location>
        <begin position="51"/>
        <end position="80"/>
    </location>
</feature>
<dbReference type="GO" id="GO:0015226">
    <property type="term" value="F:carnitine transmembrane transporter activity"/>
    <property type="evidence" value="ECO:0007669"/>
    <property type="project" value="TreeGrafter"/>
</dbReference>
<evidence type="ECO:0000256" key="3">
    <source>
        <dbReference type="ARBA" id="ARBA00022475"/>
    </source>
</evidence>
<dbReference type="Pfam" id="PF00528">
    <property type="entry name" value="BPD_transp_1"/>
    <property type="match status" value="1"/>
</dbReference>